<dbReference type="GO" id="GO:0006313">
    <property type="term" value="P:DNA transposition"/>
    <property type="evidence" value="ECO:0007669"/>
    <property type="project" value="UniProtKB-UniRule"/>
</dbReference>
<evidence type="ECO:0000256" key="3">
    <source>
        <dbReference type="ARBA" id="ARBA00022578"/>
    </source>
</evidence>
<evidence type="ECO:0000256" key="1">
    <source>
        <dbReference type="ARBA" id="ARBA00002190"/>
    </source>
</evidence>
<comment type="caution">
    <text evidence="7">The sequence shown here is derived from an EMBL/GenBank/DDBJ whole genome shotgun (WGS) entry which is preliminary data.</text>
</comment>
<dbReference type="GO" id="GO:0004803">
    <property type="term" value="F:transposase activity"/>
    <property type="evidence" value="ECO:0007669"/>
    <property type="project" value="UniProtKB-UniRule"/>
</dbReference>
<keyword evidence="6" id="KW-0814">Transposable element</keyword>
<gene>
    <name evidence="7" type="ORF">RAT170B_0846</name>
</gene>
<evidence type="ECO:0000256" key="5">
    <source>
        <dbReference type="ARBA" id="ARBA00023172"/>
    </source>
</evidence>
<evidence type="ECO:0000313" key="8">
    <source>
        <dbReference type="Proteomes" id="UP000033736"/>
    </source>
</evidence>
<reference evidence="7 8" key="1">
    <citation type="submission" date="2015-01" db="EMBL/GenBank/DDBJ databases">
        <title>Genome Sequencing of Rickettsiales /home/snadendla/prok_pipe/test/illegal_ec_num.txt.</title>
        <authorList>
            <person name="Daugherty S.C."/>
            <person name="Su Q."/>
            <person name="Abolude K."/>
            <person name="Beier-Sexton M."/>
            <person name="Carlyon J.A."/>
            <person name="Carter R."/>
            <person name="Day N.P."/>
            <person name="Dumler S.J."/>
            <person name="Dyachenko V."/>
            <person name="Godinez A."/>
            <person name="Kurtti T.J."/>
            <person name="Lichay M."/>
            <person name="Mullins K.E."/>
            <person name="Ott S."/>
            <person name="Pappas-Brown V."/>
            <person name="Paris D.H."/>
            <person name="Patel P."/>
            <person name="Richards A.L."/>
            <person name="Sadzewicz L."/>
            <person name="Sears K."/>
            <person name="Seidman D."/>
            <person name="Sengamalay N."/>
            <person name="Stenos J."/>
            <person name="Tallon L.J."/>
            <person name="Vincent G."/>
            <person name="Fraser C.M."/>
            <person name="Munderloh U."/>
            <person name="Dunning-Hotopp J.C."/>
        </authorList>
    </citation>
    <scope>NUCLEOTIDE SEQUENCE [LARGE SCALE GENOMIC DNA]</scope>
    <source>
        <strain evidence="7 8">T170-B</strain>
    </source>
</reference>
<protein>
    <recommendedName>
        <fullName evidence="6">Mutator family transposase</fullName>
    </recommendedName>
</protein>
<comment type="function">
    <text evidence="1 6">Required for the transposition of the insertion element.</text>
</comment>
<evidence type="ECO:0000256" key="6">
    <source>
        <dbReference type="RuleBase" id="RU365089"/>
    </source>
</evidence>
<keyword evidence="3 6" id="KW-0815">Transposition</keyword>
<name>A0A0F3RE23_9RICK</name>
<dbReference type="Pfam" id="PF00872">
    <property type="entry name" value="Transposase_mut"/>
    <property type="match status" value="1"/>
</dbReference>
<dbReference type="PATRIC" id="fig|1268837.3.peg.1024"/>
<dbReference type="GO" id="GO:0003677">
    <property type="term" value="F:DNA binding"/>
    <property type="evidence" value="ECO:0007669"/>
    <property type="project" value="UniProtKB-UniRule"/>
</dbReference>
<organism evidence="7 8">
    <name type="scientific">Rickettsia argasii T170-B</name>
    <dbReference type="NCBI Taxonomy" id="1268837"/>
    <lineage>
        <taxon>Bacteria</taxon>
        <taxon>Pseudomonadati</taxon>
        <taxon>Pseudomonadota</taxon>
        <taxon>Alphaproteobacteria</taxon>
        <taxon>Rickettsiales</taxon>
        <taxon>Rickettsiaceae</taxon>
        <taxon>Rickettsieae</taxon>
        <taxon>Rickettsia</taxon>
        <taxon>spotted fever group</taxon>
    </lineage>
</organism>
<keyword evidence="5 6" id="KW-0233">DNA recombination</keyword>
<accession>A0A0F3RE23</accession>
<comment type="similarity">
    <text evidence="2 6">Belongs to the transposase mutator family.</text>
</comment>
<evidence type="ECO:0000256" key="4">
    <source>
        <dbReference type="ARBA" id="ARBA00023125"/>
    </source>
</evidence>
<dbReference type="InterPro" id="IPR001207">
    <property type="entry name" value="Transposase_mutator"/>
</dbReference>
<dbReference type="Proteomes" id="UP000033736">
    <property type="component" value="Unassembled WGS sequence"/>
</dbReference>
<proteinExistence type="inferred from homology"/>
<dbReference type="PANTHER" id="PTHR33217:SF5">
    <property type="entry name" value="MUTATOR FAMILY TRANSPOSASE"/>
    <property type="match status" value="1"/>
</dbReference>
<dbReference type="EMBL" id="LAOQ01000003">
    <property type="protein sequence ID" value="KJW04533.1"/>
    <property type="molecule type" value="Genomic_DNA"/>
</dbReference>
<dbReference type="PROSITE" id="PS01007">
    <property type="entry name" value="TRANSPOSASE_MUTATOR"/>
    <property type="match status" value="1"/>
</dbReference>
<dbReference type="AlphaFoldDB" id="A0A0F3RE23"/>
<keyword evidence="4 6" id="KW-0238">DNA-binding</keyword>
<evidence type="ECO:0000256" key="2">
    <source>
        <dbReference type="ARBA" id="ARBA00010961"/>
    </source>
</evidence>
<evidence type="ECO:0000313" key="7">
    <source>
        <dbReference type="EMBL" id="KJW04533.1"/>
    </source>
</evidence>
<keyword evidence="8" id="KW-1185">Reference proteome</keyword>
<dbReference type="NCBIfam" id="NF033543">
    <property type="entry name" value="transpos_IS256"/>
    <property type="match status" value="1"/>
</dbReference>
<sequence length="262" mass="30472">MEEVIRWQARALDRIYPIVYLDCIMVKARDNNIVINKAVYLVIGINIEGKKELLGIWVSKNEGSKFWMQVVSELKNRGVEQIYVACIDGLKGFRDAINSVFPNTIVQLCIVHMVRNSLKYVSYKNLKEVAADLKQIYTASNENMANLALEEFAKKWDSKYPVISDIWRRNWSGIVPFFAFPKEIRKVIYTTNTIESVNRQIRKIIKNKGVFPDDKSITKIVYLALKNAAKKWTMPIKEWSLALNQFEILCGDFKYELLENDF</sequence>
<dbReference type="PANTHER" id="PTHR33217">
    <property type="entry name" value="TRANSPOSASE FOR INSERTION SEQUENCE ELEMENT IS1081"/>
    <property type="match status" value="1"/>
</dbReference>